<reference evidence="5" key="1">
    <citation type="submission" date="2022-03" db="EMBL/GenBank/DDBJ databases">
        <authorList>
            <person name="Lindestad O."/>
        </authorList>
    </citation>
    <scope>NUCLEOTIDE SEQUENCE</scope>
</reference>
<dbReference type="InterPro" id="IPR038606">
    <property type="entry name" value="To_sf"/>
</dbReference>
<evidence type="ECO:0000256" key="1">
    <source>
        <dbReference type="ARBA" id="ARBA00022729"/>
    </source>
</evidence>
<dbReference type="PANTHER" id="PTHR11008:SF32">
    <property type="entry name" value="CIRCADIAN CLOCK-CONTROLLED PROTEIN DAYWAKE-RELATED"/>
    <property type="match status" value="1"/>
</dbReference>
<dbReference type="GO" id="GO:0007623">
    <property type="term" value="P:circadian rhythm"/>
    <property type="evidence" value="ECO:0007669"/>
    <property type="project" value="UniProtKB-ARBA"/>
</dbReference>
<dbReference type="PANTHER" id="PTHR11008">
    <property type="entry name" value="PROTEIN TAKEOUT-LIKE PROTEIN"/>
    <property type="match status" value="1"/>
</dbReference>
<dbReference type="EMBL" id="CAKXAJ010026033">
    <property type="protein sequence ID" value="CAH2252410.1"/>
    <property type="molecule type" value="Genomic_DNA"/>
</dbReference>
<evidence type="ECO:0000256" key="2">
    <source>
        <dbReference type="ARBA" id="ARBA00023108"/>
    </source>
</evidence>
<accession>A0A8S4S9M9</accession>
<gene>
    <name evidence="5" type="primary">jg2018</name>
    <name evidence="5" type="ORF">PAEG_LOCUS22419</name>
</gene>
<evidence type="ECO:0000256" key="4">
    <source>
        <dbReference type="SAM" id="SignalP"/>
    </source>
</evidence>
<dbReference type="SMART" id="SM00700">
    <property type="entry name" value="JHBP"/>
    <property type="match status" value="1"/>
</dbReference>
<feature type="chain" id="PRO_5035888863" evidence="4">
    <location>
        <begin position="20"/>
        <end position="238"/>
    </location>
</feature>
<dbReference type="Gene3D" id="3.15.10.30">
    <property type="entry name" value="Haemolymph juvenile hormone binding protein"/>
    <property type="match status" value="1"/>
</dbReference>
<dbReference type="FunFam" id="3.15.10.30:FF:000001">
    <property type="entry name" value="Takeout-like protein 1"/>
    <property type="match status" value="1"/>
</dbReference>
<name>A0A8S4S9M9_9NEOP</name>
<dbReference type="OrthoDB" id="8118208at2759"/>
<keyword evidence="6" id="KW-1185">Reference proteome</keyword>
<keyword evidence="1 4" id="KW-0732">Signal</keyword>
<organism evidence="5 6">
    <name type="scientific">Pararge aegeria aegeria</name>
    <dbReference type="NCBI Taxonomy" id="348720"/>
    <lineage>
        <taxon>Eukaryota</taxon>
        <taxon>Metazoa</taxon>
        <taxon>Ecdysozoa</taxon>
        <taxon>Arthropoda</taxon>
        <taxon>Hexapoda</taxon>
        <taxon>Insecta</taxon>
        <taxon>Pterygota</taxon>
        <taxon>Neoptera</taxon>
        <taxon>Endopterygota</taxon>
        <taxon>Lepidoptera</taxon>
        <taxon>Glossata</taxon>
        <taxon>Ditrysia</taxon>
        <taxon>Papilionoidea</taxon>
        <taxon>Nymphalidae</taxon>
        <taxon>Satyrinae</taxon>
        <taxon>Satyrini</taxon>
        <taxon>Parargina</taxon>
        <taxon>Pararge</taxon>
    </lineage>
</organism>
<comment type="caution">
    <text evidence="5">The sequence shown here is derived from an EMBL/GenBank/DDBJ whole genome shotgun (WGS) entry which is preliminary data.</text>
</comment>
<evidence type="ECO:0000313" key="5">
    <source>
        <dbReference type="EMBL" id="CAH2252410.1"/>
    </source>
</evidence>
<evidence type="ECO:0000256" key="3">
    <source>
        <dbReference type="ARBA" id="ARBA00060902"/>
    </source>
</evidence>
<protein>
    <submittedName>
        <fullName evidence="5">Jg2018 protein</fullName>
    </submittedName>
</protein>
<proteinExistence type="inferred from homology"/>
<comment type="similarity">
    <text evidence="3">Belongs to the TO family.</text>
</comment>
<dbReference type="AlphaFoldDB" id="A0A8S4S9M9"/>
<feature type="signal peptide" evidence="4">
    <location>
        <begin position="1"/>
        <end position="19"/>
    </location>
</feature>
<dbReference type="Proteomes" id="UP000838756">
    <property type="component" value="Unassembled WGS sequence"/>
</dbReference>
<keyword evidence="2" id="KW-0090">Biological rhythms</keyword>
<dbReference type="GO" id="GO:0005615">
    <property type="term" value="C:extracellular space"/>
    <property type="evidence" value="ECO:0007669"/>
    <property type="project" value="TreeGrafter"/>
</dbReference>
<sequence length="238" mass="25967">MRVFLCLSAIAMFLGNTSAGTLPSFIKPCSASDPNLNQCVEKVIAAAGAKFANGIPELGIRPLDPVELGRVVVNNPALKITFDDTVVTGLGGFRINSYKIQPEKGKAVLDFTANVTLKARYVMDGQVLILPIKGDGQAKIKITNLNIVIKYDFKTVDGHWLVTGHKDSYKMDGAQFKFTNLFNGNKDLADTTLKFLNENWSIIMQEIAPPAIDQILHNCVEKVKMLFAAVPAAELLTQ</sequence>
<evidence type="ECO:0000313" key="6">
    <source>
        <dbReference type="Proteomes" id="UP000838756"/>
    </source>
</evidence>
<dbReference type="InterPro" id="IPR010562">
    <property type="entry name" value="Haemolymph_juvenile_hormone-bd"/>
</dbReference>
<dbReference type="Pfam" id="PF06585">
    <property type="entry name" value="JHBP"/>
    <property type="match status" value="1"/>
</dbReference>